<evidence type="ECO:0000259" key="4">
    <source>
        <dbReference type="Pfam" id="PF14718"/>
    </source>
</evidence>
<proteinExistence type="inferred from homology"/>
<gene>
    <name evidence="5" type="ORF">CBP31_12940</name>
</gene>
<dbReference type="GO" id="GO:0042597">
    <property type="term" value="C:periplasmic space"/>
    <property type="evidence" value="ECO:0007669"/>
    <property type="project" value="InterPro"/>
</dbReference>
<protein>
    <submittedName>
        <fullName evidence="5">Lytic murein transglycosylase</fullName>
    </submittedName>
</protein>
<dbReference type="GO" id="GO:0004553">
    <property type="term" value="F:hydrolase activity, hydrolyzing O-glycosyl compounds"/>
    <property type="evidence" value="ECO:0007669"/>
    <property type="project" value="InterPro"/>
</dbReference>
<accession>A0A1Y0D935</accession>
<dbReference type="Gene3D" id="1.10.1240.20">
    <property type="entry name" value="Lytic transglycosylase, superhelical linker domain"/>
    <property type="match status" value="1"/>
</dbReference>
<sequence length="626" mass="71404">MLLGMSVSVQASSLREQYRQAEQALNKNDVASFKQLRQGLDAYPLTPYLDFQLLADRITNLSTPQVVEFMHRYPDSLVADRLEGRYLHRLAREQRWREFLTLYPQLPSSEVLQCAHYRAKWATGDKNTALAGAKLMWLHGGSRATACDPLFDAWHTAGGRNDDDIWQRMLLAYEKNDHGLVTYLGRQLSPAAQPASELLQSLDKNPNQLLKGDLVRVSGEAQKTALSLALAKLADTEYTQVMSLYPKYQRQAGLTNAQVARIEQKLAQRLMYNRTHDYRSWLDSRLPAMGTEDLFELRARLAIWEQDWQHLPGWIARLSAETQQDSRWQYWRGRALKAQNRHGDGDKAWKLAASNRDYYGFLAAQQSKVPYALMKKSLPSAPTLSQARARWPAFSRTEEWLALGNKTAARSEWYHMLGKVSEADGLALGSLALQLGWFDKSIQASIQLRAWDHLDLRFPIVYRPDFQRQAQLLGVNEATLFAITRQESAFYEQARSPVGAGGLMQLMPGTAKETAKKFNISGFRQASDVYRADVNIQLGSSYFKQMLDRYSNNRVAAIAAYNAGPGRIDSWLRNSGSRPLDVWVENIPYRETRGYVQSVLYYSVIYQDMLGQPKTFITPNELNYVY</sequence>
<evidence type="ECO:0000256" key="1">
    <source>
        <dbReference type="ARBA" id="ARBA00007734"/>
    </source>
</evidence>
<dbReference type="Proteomes" id="UP000243937">
    <property type="component" value="Chromosome"/>
</dbReference>
<dbReference type="AlphaFoldDB" id="A0A1Y0D935"/>
<dbReference type="Pfam" id="PF01464">
    <property type="entry name" value="SLT"/>
    <property type="match status" value="1"/>
</dbReference>
<dbReference type="PANTHER" id="PTHR37423:SF5">
    <property type="entry name" value="SOLUBLE LYTIC MUREIN TRANSGLYCOSYLASE"/>
    <property type="match status" value="1"/>
</dbReference>
<dbReference type="Gene3D" id="1.25.20.10">
    <property type="entry name" value="Bacterial muramidases"/>
    <property type="match status" value="1"/>
</dbReference>
<dbReference type="PANTHER" id="PTHR37423">
    <property type="entry name" value="SOLUBLE LYTIC MUREIN TRANSGLYCOSYLASE-RELATED"/>
    <property type="match status" value="1"/>
</dbReference>
<evidence type="ECO:0000313" key="6">
    <source>
        <dbReference type="Proteomes" id="UP000243937"/>
    </source>
</evidence>
<dbReference type="Pfam" id="PF14718">
    <property type="entry name" value="SLT_L"/>
    <property type="match status" value="1"/>
</dbReference>
<dbReference type="InterPro" id="IPR008939">
    <property type="entry name" value="Lytic_TGlycosylase_superhlx_U"/>
</dbReference>
<dbReference type="InterPro" id="IPR012289">
    <property type="entry name" value="Lytic_TGlycosylase_superhlx_L"/>
</dbReference>
<keyword evidence="6" id="KW-1185">Reference proteome</keyword>
<dbReference type="InterPro" id="IPR008258">
    <property type="entry name" value="Transglycosylase_SLT_dom_1"/>
</dbReference>
<evidence type="ECO:0000256" key="2">
    <source>
        <dbReference type="ARBA" id="ARBA00022729"/>
    </source>
</evidence>
<organism evidence="5 6">
    <name type="scientific">Oceanisphaera profunda</name>
    <dbReference type="NCBI Taxonomy" id="1416627"/>
    <lineage>
        <taxon>Bacteria</taxon>
        <taxon>Pseudomonadati</taxon>
        <taxon>Pseudomonadota</taxon>
        <taxon>Gammaproteobacteria</taxon>
        <taxon>Aeromonadales</taxon>
        <taxon>Aeromonadaceae</taxon>
        <taxon>Oceanisphaera</taxon>
    </lineage>
</organism>
<reference evidence="5 6" key="1">
    <citation type="journal article" date="2014" name="Int. J. Syst. Evol. Microbiol.">
        <title>Oceanisphaera profunda sp. nov., a marine bacterium isolated from deep-sea sediment, and emended description of the genus Oceanisphaera.</title>
        <authorList>
            <person name="Xu Z."/>
            <person name="Zhang X.Y."/>
            <person name="Su H.N."/>
            <person name="Yu Z.C."/>
            <person name="Liu C."/>
            <person name="Li H."/>
            <person name="Chen X.L."/>
            <person name="Song X.Y."/>
            <person name="Xie B.B."/>
            <person name="Qin Q.L."/>
            <person name="Zhou B.C."/>
            <person name="Shi M."/>
            <person name="Huang Y."/>
            <person name="Zhang Y.Z."/>
        </authorList>
    </citation>
    <scope>NUCLEOTIDE SEQUENCE [LARGE SCALE GENOMIC DNA]</scope>
    <source>
        <strain evidence="5 6">SM1222</strain>
    </source>
</reference>
<feature type="domain" description="Lytic transglycosylase superhelical linker" evidence="4">
    <location>
        <begin position="389"/>
        <end position="454"/>
    </location>
</feature>
<evidence type="ECO:0000313" key="5">
    <source>
        <dbReference type="EMBL" id="ART84058.1"/>
    </source>
</evidence>
<dbReference type="InterPro" id="IPR037061">
    <property type="entry name" value="Lytic_TGlycoase_superhlx_L_sf"/>
</dbReference>
<dbReference type="CDD" id="cd13401">
    <property type="entry name" value="Slt70-like"/>
    <property type="match status" value="1"/>
</dbReference>
<dbReference type="OrthoDB" id="92254at2"/>
<evidence type="ECO:0000259" key="3">
    <source>
        <dbReference type="Pfam" id="PF01464"/>
    </source>
</evidence>
<keyword evidence="2" id="KW-0732">Signal</keyword>
<dbReference type="KEGG" id="opf:CBP31_12940"/>
<dbReference type="SUPFAM" id="SSF53955">
    <property type="entry name" value="Lysozyme-like"/>
    <property type="match status" value="1"/>
</dbReference>
<dbReference type="EMBL" id="CP021377">
    <property type="protein sequence ID" value="ART84058.1"/>
    <property type="molecule type" value="Genomic_DNA"/>
</dbReference>
<dbReference type="InterPro" id="IPR023346">
    <property type="entry name" value="Lysozyme-like_dom_sf"/>
</dbReference>
<name>A0A1Y0D935_9GAMM</name>
<comment type="similarity">
    <text evidence="1">Belongs to the transglycosylase Slt family.</text>
</comment>
<dbReference type="SUPFAM" id="SSF48435">
    <property type="entry name" value="Bacterial muramidases"/>
    <property type="match status" value="1"/>
</dbReference>
<dbReference type="Gene3D" id="1.10.530.10">
    <property type="match status" value="1"/>
</dbReference>
<feature type="domain" description="Transglycosylase SLT" evidence="3">
    <location>
        <begin position="467"/>
        <end position="579"/>
    </location>
</feature>